<evidence type="ECO:0000313" key="3">
    <source>
        <dbReference type="Proteomes" id="UP000290572"/>
    </source>
</evidence>
<keyword evidence="3" id="KW-1185">Reference proteome</keyword>
<proteinExistence type="predicted"/>
<accession>A0A498N1M3</accession>
<dbReference type="PANTHER" id="PTHR46888">
    <property type="entry name" value="ZINC KNUCKLE DOMAINCONTAINING PROTEIN-RELATED"/>
    <property type="match status" value="1"/>
</dbReference>
<dbReference type="AlphaFoldDB" id="A0A498N1M3"/>
<dbReference type="STRING" id="84645.A0A498N1M3"/>
<organism evidence="2 3">
    <name type="scientific">Labeo rohita</name>
    <name type="common">Indian major carp</name>
    <name type="synonym">Cyprinus rohita</name>
    <dbReference type="NCBI Taxonomy" id="84645"/>
    <lineage>
        <taxon>Eukaryota</taxon>
        <taxon>Metazoa</taxon>
        <taxon>Chordata</taxon>
        <taxon>Craniata</taxon>
        <taxon>Vertebrata</taxon>
        <taxon>Euteleostomi</taxon>
        <taxon>Actinopterygii</taxon>
        <taxon>Neopterygii</taxon>
        <taxon>Teleostei</taxon>
        <taxon>Ostariophysi</taxon>
        <taxon>Cypriniformes</taxon>
        <taxon>Cyprinidae</taxon>
        <taxon>Labeoninae</taxon>
        <taxon>Labeonini</taxon>
        <taxon>Labeo</taxon>
    </lineage>
</organism>
<dbReference type="EMBL" id="QBIY01012580">
    <property type="protein sequence ID" value="RXN22785.1"/>
    <property type="molecule type" value="Genomic_DNA"/>
</dbReference>
<feature type="compositionally biased region" description="Basic and acidic residues" evidence="1">
    <location>
        <begin position="191"/>
        <end position="203"/>
    </location>
</feature>
<protein>
    <submittedName>
        <fullName evidence="2">Retrovirus-related Pol poly from transposon</fullName>
    </submittedName>
</protein>
<dbReference type="SUPFAM" id="SSF57756">
    <property type="entry name" value="Retrovirus zinc finger-like domains"/>
    <property type="match status" value="1"/>
</dbReference>
<feature type="region of interest" description="Disordered" evidence="1">
    <location>
        <begin position="179"/>
        <end position="203"/>
    </location>
</feature>
<gene>
    <name evidence="2" type="ORF">ROHU_023233</name>
</gene>
<dbReference type="GO" id="GO:0003676">
    <property type="term" value="F:nucleic acid binding"/>
    <property type="evidence" value="ECO:0007669"/>
    <property type="project" value="InterPro"/>
</dbReference>
<sequence>MGFTVLRRLGSIKEQRPPVAARDGGAGTTVQQVERKARCCALGQGGVAAIREGAEESAPFAMFGEEQGTGDSLPAALKPEEPLLSAGRWRNVEPSTRGCPVPPHGTTSESLGWLRTERQYTAAALTAPLGVGGVERTLEGTPRPARGDRDEFVLTHRNVFPSVRSSNILLASKNTVRDFSRVPQHMSKSNGNRDSKSAPSGGRDRRSCFYCLDQGHLIAECQAWKKKNAEAKTKKAALVQTMSLVEEESMQPFLLSGSVSLSDTEHQPIVILQDTGSAQSFILKKLLPFSQSLYTGTDVLICGIEMGCDSVPLHQVHLKSDLVNGSVHLGVREQLPFDGVGLILGNDLAGGRVFPRPIVVNNSKINDTFSLSQEFPSTFPVCAITRAQSKKFVKTL</sequence>
<reference evidence="2 3" key="1">
    <citation type="submission" date="2018-03" db="EMBL/GenBank/DDBJ databases">
        <title>Draft genome sequence of Rohu Carp (Labeo rohita).</title>
        <authorList>
            <person name="Das P."/>
            <person name="Kushwaha B."/>
            <person name="Joshi C.G."/>
            <person name="Kumar D."/>
            <person name="Nagpure N.S."/>
            <person name="Sahoo L."/>
            <person name="Das S.P."/>
            <person name="Bit A."/>
            <person name="Patnaik S."/>
            <person name="Meher P.K."/>
            <person name="Jayasankar P."/>
            <person name="Koringa P.G."/>
            <person name="Patel N.V."/>
            <person name="Hinsu A.T."/>
            <person name="Kumar R."/>
            <person name="Pandey M."/>
            <person name="Agarwal S."/>
            <person name="Srivastava S."/>
            <person name="Singh M."/>
            <person name="Iquebal M.A."/>
            <person name="Jaiswal S."/>
            <person name="Angadi U.B."/>
            <person name="Kumar N."/>
            <person name="Raza M."/>
            <person name="Shah T.M."/>
            <person name="Rai A."/>
            <person name="Jena J.K."/>
        </authorList>
    </citation>
    <scope>NUCLEOTIDE SEQUENCE [LARGE SCALE GENOMIC DNA]</scope>
    <source>
        <strain evidence="2">DASCIFA01</strain>
        <tissue evidence="2">Testis</tissue>
    </source>
</reference>
<dbReference type="GO" id="GO:0008270">
    <property type="term" value="F:zinc ion binding"/>
    <property type="evidence" value="ECO:0007669"/>
    <property type="project" value="InterPro"/>
</dbReference>
<evidence type="ECO:0000313" key="2">
    <source>
        <dbReference type="EMBL" id="RXN22785.1"/>
    </source>
</evidence>
<dbReference type="PANTHER" id="PTHR46888:SF13">
    <property type="entry name" value="RIBONUCLEASE H"/>
    <property type="match status" value="1"/>
</dbReference>
<dbReference type="Proteomes" id="UP000290572">
    <property type="component" value="Unassembled WGS sequence"/>
</dbReference>
<name>A0A498N1M3_LABRO</name>
<evidence type="ECO:0000256" key="1">
    <source>
        <dbReference type="SAM" id="MobiDB-lite"/>
    </source>
</evidence>
<comment type="caution">
    <text evidence="2">The sequence shown here is derived from an EMBL/GenBank/DDBJ whole genome shotgun (WGS) entry which is preliminary data.</text>
</comment>
<dbReference type="InterPro" id="IPR036875">
    <property type="entry name" value="Znf_CCHC_sf"/>
</dbReference>